<evidence type="ECO:0000256" key="17">
    <source>
        <dbReference type="HAMAP-Rule" id="MF_00639"/>
    </source>
</evidence>
<organism evidence="22 23">
    <name type="scientific">Lactobacillus panisapium</name>
    <dbReference type="NCBI Taxonomy" id="2012495"/>
    <lineage>
        <taxon>Bacteria</taxon>
        <taxon>Bacillati</taxon>
        <taxon>Bacillota</taxon>
        <taxon>Bacilli</taxon>
        <taxon>Lactobacillales</taxon>
        <taxon>Lactobacillaceae</taxon>
        <taxon>Lactobacillus</taxon>
    </lineage>
</organism>
<keyword evidence="17 18" id="KW-0132">Cell division</keyword>
<keyword evidence="19" id="KW-0812">Transmembrane</keyword>
<comment type="catalytic activity">
    <reaction evidence="16 17 18">
        <text>UDP-N-acetyl-alpha-D-muramoyl-L-alanine + D-glutamate + ATP = UDP-N-acetyl-alpha-D-muramoyl-L-alanyl-D-glutamate + ADP + phosphate + H(+)</text>
        <dbReference type="Rhea" id="RHEA:16429"/>
        <dbReference type="ChEBI" id="CHEBI:15378"/>
        <dbReference type="ChEBI" id="CHEBI:29986"/>
        <dbReference type="ChEBI" id="CHEBI:30616"/>
        <dbReference type="ChEBI" id="CHEBI:43474"/>
        <dbReference type="ChEBI" id="CHEBI:83898"/>
        <dbReference type="ChEBI" id="CHEBI:83900"/>
        <dbReference type="ChEBI" id="CHEBI:456216"/>
        <dbReference type="EC" id="6.3.2.9"/>
    </reaction>
</comment>
<dbReference type="PANTHER" id="PTHR43692:SF1">
    <property type="entry name" value="UDP-N-ACETYLMURAMOYLALANINE--D-GLUTAMATE LIGASE"/>
    <property type="match status" value="1"/>
</dbReference>
<evidence type="ECO:0000259" key="20">
    <source>
        <dbReference type="Pfam" id="PF02875"/>
    </source>
</evidence>
<evidence type="ECO:0000256" key="5">
    <source>
        <dbReference type="ARBA" id="ARBA00012212"/>
    </source>
</evidence>
<evidence type="ECO:0000256" key="13">
    <source>
        <dbReference type="ARBA" id="ARBA00023316"/>
    </source>
</evidence>
<dbReference type="InterPro" id="IPR004101">
    <property type="entry name" value="Mur_ligase_C"/>
</dbReference>
<evidence type="ECO:0000256" key="4">
    <source>
        <dbReference type="ARBA" id="ARBA00010416"/>
    </source>
</evidence>
<keyword evidence="17 18" id="KW-0131">Cell cycle</keyword>
<evidence type="ECO:0000256" key="18">
    <source>
        <dbReference type="RuleBase" id="RU003664"/>
    </source>
</evidence>
<comment type="similarity">
    <text evidence="4 17">Belongs to the MurCDEF family.</text>
</comment>
<dbReference type="NCBIfam" id="TIGR01087">
    <property type="entry name" value="murD"/>
    <property type="match status" value="1"/>
</dbReference>
<protein>
    <recommendedName>
        <fullName evidence="6 17">UDP-N-acetylmuramoylalanine--D-glutamate ligase</fullName>
        <ecNumber evidence="5 17">6.3.2.9</ecNumber>
    </recommendedName>
    <alternativeName>
        <fullName evidence="15 17">D-glutamic acid-adding enzyme</fullName>
    </alternativeName>
    <alternativeName>
        <fullName evidence="14 17">UDP-N-acetylmuramoyl-L-alanyl-D-glutamate synthetase</fullName>
    </alternativeName>
</protein>
<evidence type="ECO:0000256" key="16">
    <source>
        <dbReference type="ARBA" id="ARBA00047632"/>
    </source>
</evidence>
<dbReference type="InterPro" id="IPR036615">
    <property type="entry name" value="Mur_ligase_C_dom_sf"/>
</dbReference>
<dbReference type="InterPro" id="IPR036565">
    <property type="entry name" value="Mur-like_cat_sf"/>
</dbReference>
<evidence type="ECO:0000256" key="2">
    <source>
        <dbReference type="ARBA" id="ARBA00004496"/>
    </source>
</evidence>
<dbReference type="Gene3D" id="3.90.190.20">
    <property type="entry name" value="Mur ligase, C-terminal domain"/>
    <property type="match status" value="1"/>
</dbReference>
<evidence type="ECO:0000256" key="10">
    <source>
        <dbReference type="ARBA" id="ARBA00022840"/>
    </source>
</evidence>
<keyword evidence="13 17" id="KW-0961">Cell wall biogenesis/degradation</keyword>
<comment type="function">
    <text evidence="1 17 18">Cell wall formation. Catalyzes the addition of glutamate to the nucleotide precursor UDP-N-acetylmuramoyl-L-alanine (UMA).</text>
</comment>
<keyword evidence="7 17" id="KW-0963">Cytoplasm</keyword>
<keyword evidence="19" id="KW-0472">Membrane</keyword>
<feature type="transmembrane region" description="Helical" evidence="19">
    <location>
        <begin position="12"/>
        <end position="33"/>
    </location>
</feature>
<dbReference type="EC" id="6.3.2.9" evidence="5 17"/>
<dbReference type="HAMAP" id="MF_00639">
    <property type="entry name" value="MurD"/>
    <property type="match status" value="1"/>
</dbReference>
<keyword evidence="12 17" id="KW-0573">Peptidoglycan synthesis</keyword>
<dbReference type="Proteomes" id="UP000826550">
    <property type="component" value="Chromosome"/>
</dbReference>
<evidence type="ECO:0000256" key="15">
    <source>
        <dbReference type="ARBA" id="ARBA00032324"/>
    </source>
</evidence>
<keyword evidence="9 17" id="KW-0547">Nucleotide-binding</keyword>
<evidence type="ECO:0000256" key="19">
    <source>
        <dbReference type="SAM" id="Phobius"/>
    </source>
</evidence>
<dbReference type="Pfam" id="PF08245">
    <property type="entry name" value="Mur_ligase_M"/>
    <property type="match status" value="1"/>
</dbReference>
<evidence type="ECO:0000256" key="8">
    <source>
        <dbReference type="ARBA" id="ARBA00022598"/>
    </source>
</evidence>
<evidence type="ECO:0000256" key="3">
    <source>
        <dbReference type="ARBA" id="ARBA00004752"/>
    </source>
</evidence>
<gene>
    <name evidence="17" type="primary">murD</name>
    <name evidence="22" type="ORF">GYM71_04500</name>
</gene>
<dbReference type="Gene3D" id="3.40.50.720">
    <property type="entry name" value="NAD(P)-binding Rossmann-like Domain"/>
    <property type="match status" value="1"/>
</dbReference>
<evidence type="ECO:0000256" key="7">
    <source>
        <dbReference type="ARBA" id="ARBA00022490"/>
    </source>
</evidence>
<evidence type="ECO:0000256" key="14">
    <source>
        <dbReference type="ARBA" id="ARBA00030398"/>
    </source>
</evidence>
<feature type="binding site" evidence="17">
    <location>
        <begin position="120"/>
        <end position="126"/>
    </location>
    <ligand>
        <name>ATP</name>
        <dbReference type="ChEBI" id="CHEBI:30616"/>
    </ligand>
</feature>
<dbReference type="PANTHER" id="PTHR43692">
    <property type="entry name" value="UDP-N-ACETYLMURAMOYLALANINE--D-GLUTAMATE LIGASE"/>
    <property type="match status" value="1"/>
</dbReference>
<comment type="subcellular location">
    <subcellularLocation>
        <location evidence="2 17 18">Cytoplasm</location>
    </subcellularLocation>
</comment>
<evidence type="ECO:0000256" key="12">
    <source>
        <dbReference type="ARBA" id="ARBA00022984"/>
    </source>
</evidence>
<keyword evidence="8 17" id="KW-0436">Ligase</keyword>
<evidence type="ECO:0000256" key="1">
    <source>
        <dbReference type="ARBA" id="ARBA00002734"/>
    </source>
</evidence>
<accession>A0ABX8W710</accession>
<dbReference type="RefSeq" id="WP_220221076.1">
    <property type="nucleotide sequence ID" value="NZ_CP048268.1"/>
</dbReference>
<evidence type="ECO:0000256" key="11">
    <source>
        <dbReference type="ARBA" id="ARBA00022960"/>
    </source>
</evidence>
<dbReference type="SUPFAM" id="SSF51984">
    <property type="entry name" value="MurCD N-terminal domain"/>
    <property type="match status" value="1"/>
</dbReference>
<dbReference type="Pfam" id="PF21799">
    <property type="entry name" value="MurD-like_N"/>
    <property type="match status" value="1"/>
</dbReference>
<dbReference type="InterPro" id="IPR013221">
    <property type="entry name" value="Mur_ligase_cen"/>
</dbReference>
<dbReference type="InterPro" id="IPR005762">
    <property type="entry name" value="MurD"/>
</dbReference>
<evidence type="ECO:0000259" key="21">
    <source>
        <dbReference type="Pfam" id="PF08245"/>
    </source>
</evidence>
<keyword evidence="11 17" id="KW-0133">Cell shape</keyword>
<dbReference type="Pfam" id="PF02875">
    <property type="entry name" value="Mur_ligase_C"/>
    <property type="match status" value="1"/>
</dbReference>
<keyword evidence="19" id="KW-1133">Transmembrane helix</keyword>
<dbReference type="Gene3D" id="3.40.1190.10">
    <property type="entry name" value="Mur-like, catalytic domain"/>
    <property type="match status" value="1"/>
</dbReference>
<proteinExistence type="inferred from homology"/>
<comment type="pathway">
    <text evidence="3 17 18">Cell wall biogenesis; peptidoglycan biosynthesis.</text>
</comment>
<evidence type="ECO:0000313" key="22">
    <source>
        <dbReference type="EMBL" id="QYN52710.1"/>
    </source>
</evidence>
<feature type="domain" description="Mur ligase central" evidence="21">
    <location>
        <begin position="118"/>
        <end position="297"/>
    </location>
</feature>
<dbReference type="SUPFAM" id="SSF53244">
    <property type="entry name" value="MurD-like peptide ligases, peptide-binding domain"/>
    <property type="match status" value="1"/>
</dbReference>
<keyword evidence="23" id="KW-1185">Reference proteome</keyword>
<dbReference type="EMBL" id="CP048268">
    <property type="protein sequence ID" value="QYN52710.1"/>
    <property type="molecule type" value="Genomic_DNA"/>
</dbReference>
<dbReference type="SUPFAM" id="SSF53623">
    <property type="entry name" value="MurD-like peptide ligases, catalytic domain"/>
    <property type="match status" value="1"/>
</dbReference>
<evidence type="ECO:0000256" key="9">
    <source>
        <dbReference type="ARBA" id="ARBA00022741"/>
    </source>
</evidence>
<evidence type="ECO:0000313" key="23">
    <source>
        <dbReference type="Proteomes" id="UP000826550"/>
    </source>
</evidence>
<sequence>MRQIKKYVDKNILVLGLGKSGFAVSMLLLKLGAKLTLNDQAELAQNEHAQKLKELGVRVIGGHHPVELLSDEHFDYLVKNPGIPYDNPMVKKALDLSIPVITEPEIALNVSEAPYVCVTGSNGKTTTVMLTQQILEHHLAPQNHHAYAVGNIGVPISEVVEKATKDDILVVEMSSFQLLGVTDIDPKVAAIVDIYHNVHLDYHKTFANYVNAKLNVTRTQTSQDYFLANFDQKEILAKEKEATKAKVLTFSENDQAADYFIADGYLQSHEGKIMKTQDMKLPGIHNQQNALVASAIAQMMGANDDDIRKVLTTFTGAKHRLQYVMTLDDRKIYNDSKSTNIEAATVAIPSFSEPEVLIAGGLDRGFNFDSLVPLLKKHVKAIVLYGETRYLLADAARKAGIKEIVIENSLQEAVPKAYELTSPGDVLLFSPACASWDQFRTFEERGDYFVNFVKELKTK</sequence>
<feature type="domain" description="Mur ligase C-terminal" evidence="20">
    <location>
        <begin position="319"/>
        <end position="433"/>
    </location>
</feature>
<name>A0ABX8W710_9LACO</name>
<dbReference type="GO" id="GO:0008764">
    <property type="term" value="F:UDP-N-acetylmuramoylalanine-D-glutamate ligase activity"/>
    <property type="evidence" value="ECO:0007669"/>
    <property type="project" value="UniProtKB-EC"/>
</dbReference>
<reference evidence="22 23" key="1">
    <citation type="submission" date="2020-01" db="EMBL/GenBank/DDBJ databases">
        <title>Vast differences in strain-level diversity in the gut microbiota of two closely related honey bee species.</title>
        <authorList>
            <person name="Ellegaard K.M."/>
            <person name="Suenami S."/>
            <person name="Miyazaki R."/>
            <person name="Engel P."/>
        </authorList>
    </citation>
    <scope>NUCLEOTIDE SEQUENCE [LARGE SCALE GENOMIC DNA]</scope>
    <source>
        <strain evidence="22 23">ESL0416</strain>
    </source>
</reference>
<evidence type="ECO:0000256" key="6">
    <source>
        <dbReference type="ARBA" id="ARBA00015655"/>
    </source>
</evidence>
<keyword evidence="10 17" id="KW-0067">ATP-binding</keyword>